<dbReference type="AlphaFoldDB" id="A0ABD1CXH3"/>
<keyword evidence="9" id="KW-1185">Reference proteome</keyword>
<dbReference type="Proteomes" id="UP001562425">
    <property type="component" value="Unassembled WGS sequence"/>
</dbReference>
<comment type="caution">
    <text evidence="8">The sequence shown here is derived from an EMBL/GenBank/DDBJ whole genome shotgun (WGS) entry which is preliminary data.</text>
</comment>
<dbReference type="Pfam" id="PF05485">
    <property type="entry name" value="THAP"/>
    <property type="match status" value="1"/>
</dbReference>
<organism evidence="8 9">
    <name type="scientific">Culex pipiens pipiens</name>
    <name type="common">Northern house mosquito</name>
    <dbReference type="NCBI Taxonomy" id="38569"/>
    <lineage>
        <taxon>Eukaryota</taxon>
        <taxon>Metazoa</taxon>
        <taxon>Ecdysozoa</taxon>
        <taxon>Arthropoda</taxon>
        <taxon>Hexapoda</taxon>
        <taxon>Insecta</taxon>
        <taxon>Pterygota</taxon>
        <taxon>Neoptera</taxon>
        <taxon>Endopterygota</taxon>
        <taxon>Diptera</taxon>
        <taxon>Nematocera</taxon>
        <taxon>Culicoidea</taxon>
        <taxon>Culicidae</taxon>
        <taxon>Culicinae</taxon>
        <taxon>Culicini</taxon>
        <taxon>Culex</taxon>
        <taxon>Culex</taxon>
    </lineage>
</organism>
<feature type="region of interest" description="Disordered" evidence="6">
    <location>
        <begin position="89"/>
        <end position="181"/>
    </location>
</feature>
<reference evidence="8 9" key="1">
    <citation type="submission" date="2024-05" db="EMBL/GenBank/DDBJ databases">
        <title>Culex pipiens pipiens assembly and annotation.</title>
        <authorList>
            <person name="Alout H."/>
            <person name="Durand T."/>
        </authorList>
    </citation>
    <scope>NUCLEOTIDE SEQUENCE [LARGE SCALE GENOMIC DNA]</scope>
    <source>
        <strain evidence="8">HA-2024</strain>
        <tissue evidence="8">Whole body</tissue>
    </source>
</reference>
<evidence type="ECO:0000259" key="7">
    <source>
        <dbReference type="PROSITE" id="PS50950"/>
    </source>
</evidence>
<dbReference type="SMART" id="SM00980">
    <property type="entry name" value="THAP"/>
    <property type="match status" value="1"/>
</dbReference>
<keyword evidence="1" id="KW-0479">Metal-binding</keyword>
<feature type="domain" description="THAP-type" evidence="7">
    <location>
        <begin position="1"/>
        <end position="79"/>
    </location>
</feature>
<evidence type="ECO:0000256" key="3">
    <source>
        <dbReference type="ARBA" id="ARBA00022833"/>
    </source>
</evidence>
<evidence type="ECO:0000256" key="1">
    <source>
        <dbReference type="ARBA" id="ARBA00022723"/>
    </source>
</evidence>
<dbReference type="GO" id="GO:0008270">
    <property type="term" value="F:zinc ion binding"/>
    <property type="evidence" value="ECO:0007669"/>
    <property type="project" value="UniProtKB-KW"/>
</dbReference>
<evidence type="ECO:0000256" key="5">
    <source>
        <dbReference type="PROSITE-ProRule" id="PRU00309"/>
    </source>
</evidence>
<feature type="compositionally biased region" description="Gly residues" evidence="6">
    <location>
        <begin position="170"/>
        <end position="181"/>
    </location>
</feature>
<dbReference type="GO" id="GO:0003677">
    <property type="term" value="F:DNA binding"/>
    <property type="evidence" value="ECO:0007669"/>
    <property type="project" value="UniProtKB-UniRule"/>
</dbReference>
<keyword evidence="2 5" id="KW-0863">Zinc-finger</keyword>
<name>A0ABD1CXH3_CULPP</name>
<dbReference type="InterPro" id="IPR006612">
    <property type="entry name" value="THAP_Znf"/>
</dbReference>
<evidence type="ECO:0000313" key="9">
    <source>
        <dbReference type="Proteomes" id="UP001562425"/>
    </source>
</evidence>
<evidence type="ECO:0000256" key="6">
    <source>
        <dbReference type="SAM" id="MobiDB-lite"/>
    </source>
</evidence>
<keyword evidence="3" id="KW-0862">Zinc</keyword>
<evidence type="ECO:0000313" key="8">
    <source>
        <dbReference type="EMBL" id="KAL1381058.1"/>
    </source>
</evidence>
<gene>
    <name evidence="8" type="ORF">pipiens_013736</name>
</gene>
<evidence type="ECO:0000256" key="2">
    <source>
        <dbReference type="ARBA" id="ARBA00022771"/>
    </source>
</evidence>
<keyword evidence="4 5" id="KW-0238">DNA-binding</keyword>
<accession>A0ABD1CXH3</accession>
<protein>
    <recommendedName>
        <fullName evidence="7">THAP-type domain-containing protein</fullName>
    </recommendedName>
</protein>
<sequence length="181" mass="19761">MVNKCYVTGCTNNRDKYCPEDVGIFKFPKDGLLLRQWIDFCGSEDPDKKLPQSAGICTEHFEPEMLIPPIKHWANRKVYCEIWGASRAGNATESGGGRAENATEFGGGRAETATESGGGRAENATESGGGHGRTRPSPAAFTGERDRVWRRSRGECDRVRRRSRENVTESGGGLGLGRVLP</sequence>
<evidence type="ECO:0000256" key="4">
    <source>
        <dbReference type="ARBA" id="ARBA00023125"/>
    </source>
</evidence>
<proteinExistence type="predicted"/>
<dbReference type="SUPFAM" id="SSF57716">
    <property type="entry name" value="Glucocorticoid receptor-like (DNA-binding domain)"/>
    <property type="match status" value="1"/>
</dbReference>
<feature type="compositionally biased region" description="Basic and acidic residues" evidence="6">
    <location>
        <begin position="143"/>
        <end position="158"/>
    </location>
</feature>
<dbReference type="EMBL" id="JBEHCU010008820">
    <property type="protein sequence ID" value="KAL1381058.1"/>
    <property type="molecule type" value="Genomic_DNA"/>
</dbReference>
<dbReference type="PROSITE" id="PS50950">
    <property type="entry name" value="ZF_THAP"/>
    <property type="match status" value="1"/>
</dbReference>